<gene>
    <name evidence="3" type="ORF">FTUN_3494</name>
</gene>
<evidence type="ECO:0000256" key="2">
    <source>
        <dbReference type="SAM" id="Phobius"/>
    </source>
</evidence>
<feature type="compositionally biased region" description="Low complexity" evidence="1">
    <location>
        <begin position="127"/>
        <end position="155"/>
    </location>
</feature>
<accession>A0A6M5YR85</accession>
<dbReference type="SUPFAM" id="SSF82171">
    <property type="entry name" value="DPP6 N-terminal domain-like"/>
    <property type="match status" value="1"/>
</dbReference>
<keyword evidence="2" id="KW-0472">Membrane</keyword>
<keyword evidence="2" id="KW-1133">Transmembrane helix</keyword>
<dbReference type="Proteomes" id="UP000503447">
    <property type="component" value="Chromosome"/>
</dbReference>
<protein>
    <submittedName>
        <fullName evidence="3">Uncharacterized protein</fullName>
    </submittedName>
</protein>
<evidence type="ECO:0000313" key="4">
    <source>
        <dbReference type="Proteomes" id="UP000503447"/>
    </source>
</evidence>
<dbReference type="KEGG" id="ftj:FTUN_3494"/>
<name>A0A6M5YR85_9BACT</name>
<keyword evidence="2" id="KW-0812">Transmembrane</keyword>
<dbReference type="RefSeq" id="WP_171471611.1">
    <property type="nucleotide sequence ID" value="NZ_CP053452.2"/>
</dbReference>
<feature type="region of interest" description="Disordered" evidence="1">
    <location>
        <begin position="66"/>
        <end position="87"/>
    </location>
</feature>
<organism evidence="3 4">
    <name type="scientific">Frigoriglobus tundricola</name>
    <dbReference type="NCBI Taxonomy" id="2774151"/>
    <lineage>
        <taxon>Bacteria</taxon>
        <taxon>Pseudomonadati</taxon>
        <taxon>Planctomycetota</taxon>
        <taxon>Planctomycetia</taxon>
        <taxon>Gemmatales</taxon>
        <taxon>Gemmataceae</taxon>
        <taxon>Frigoriglobus</taxon>
    </lineage>
</organism>
<evidence type="ECO:0000313" key="3">
    <source>
        <dbReference type="EMBL" id="QJW95940.1"/>
    </source>
</evidence>
<sequence>MPQDAKCPKCAHLFPVTEARQAFTVACPRCDADMTVEFKKPAAPPDAGQAPYDVVVKPGALPDGTASLKAARRRSDDDDSESAGGGGGGSVLIVVFSGVLGLLFVIGGLGATGWVLFTQIDTSETTSNWSSNRNNNKGNSSPGNNNQGHPGNNTGKTGGGETAPPLPLRGQTGFDLRPVSGGGPSITPPPLTDNVTPLDLPGRVGQIAVGGGGRYIVMHFPDKGQLGVLDVATAVSQFVEADRGDRVRIAAGQSRVVLFSPDTNAVQVFALPDLNKVAETPFPMSNCQSIAMGSRTNGPVLAVSTSGDVVLADVTAGGVKLIEGSSEKLGVSSNNLRAAPDGTAFTAFDGVGANKVKVLTELGRKWKVTEMGPAPFPGGDGHFYGNGTAFNRTALPVIPTASGTWYVPAISGSGGDFVKLAASDTATGKRVALTFHAGRNPNSPVPGTPLMVGPEIDNLMDARGNIAPDKAPDQHLFYSPEAKLLVLLAGNRTRFLLRKTNAN</sequence>
<proteinExistence type="predicted"/>
<dbReference type="AlphaFoldDB" id="A0A6M5YR85"/>
<feature type="transmembrane region" description="Helical" evidence="2">
    <location>
        <begin position="91"/>
        <end position="117"/>
    </location>
</feature>
<reference evidence="4" key="1">
    <citation type="submission" date="2020-05" db="EMBL/GenBank/DDBJ databases">
        <title>Frigoriglobus tundricola gen. nov., sp. nov., a psychrotolerant cellulolytic planctomycete of the family Gemmataceae with two divergent copies of 16S rRNA gene.</title>
        <authorList>
            <person name="Kulichevskaya I.S."/>
            <person name="Ivanova A.A."/>
            <person name="Naumoff D.G."/>
            <person name="Beletsky A.V."/>
            <person name="Rijpstra W.I.C."/>
            <person name="Sinninghe Damste J.S."/>
            <person name="Mardanov A.V."/>
            <person name="Ravin N.V."/>
            <person name="Dedysh S.N."/>
        </authorList>
    </citation>
    <scope>NUCLEOTIDE SEQUENCE [LARGE SCALE GENOMIC DNA]</scope>
    <source>
        <strain evidence="4">PL17</strain>
    </source>
</reference>
<evidence type="ECO:0000256" key="1">
    <source>
        <dbReference type="SAM" id="MobiDB-lite"/>
    </source>
</evidence>
<dbReference type="EMBL" id="CP053452">
    <property type="protein sequence ID" value="QJW95940.1"/>
    <property type="molecule type" value="Genomic_DNA"/>
</dbReference>
<keyword evidence="4" id="KW-1185">Reference proteome</keyword>
<feature type="region of interest" description="Disordered" evidence="1">
    <location>
        <begin position="124"/>
        <end position="196"/>
    </location>
</feature>